<organism evidence="10 11">
    <name type="scientific">Brachionus plicatilis</name>
    <name type="common">Marine rotifer</name>
    <name type="synonym">Brachionus muelleri</name>
    <dbReference type="NCBI Taxonomy" id="10195"/>
    <lineage>
        <taxon>Eukaryota</taxon>
        <taxon>Metazoa</taxon>
        <taxon>Spiralia</taxon>
        <taxon>Gnathifera</taxon>
        <taxon>Rotifera</taxon>
        <taxon>Eurotatoria</taxon>
        <taxon>Monogononta</taxon>
        <taxon>Pseudotrocha</taxon>
        <taxon>Ploima</taxon>
        <taxon>Brachionidae</taxon>
        <taxon>Brachionus</taxon>
    </lineage>
</organism>
<dbReference type="Pfam" id="PF08640">
    <property type="entry name" value="U3_assoc_6"/>
    <property type="match status" value="1"/>
</dbReference>
<keyword evidence="5" id="KW-0677">Repeat</keyword>
<evidence type="ECO:0000256" key="1">
    <source>
        <dbReference type="ARBA" id="ARBA00004604"/>
    </source>
</evidence>
<keyword evidence="7" id="KW-0539">Nucleus</keyword>
<dbReference type="PANTHER" id="PTHR23271">
    <property type="entry name" value="HEPATOCELLULAR CARCINOMA-ASSOCIATED ANTIGEN 66"/>
    <property type="match status" value="1"/>
</dbReference>
<dbReference type="GO" id="GO:0030515">
    <property type="term" value="F:snoRNA binding"/>
    <property type="evidence" value="ECO:0007669"/>
    <property type="project" value="InterPro"/>
</dbReference>
<evidence type="ECO:0000256" key="2">
    <source>
        <dbReference type="ARBA" id="ARBA00010734"/>
    </source>
</evidence>
<keyword evidence="11" id="KW-1185">Reference proteome</keyword>
<dbReference type="Pfam" id="PF23241">
    <property type="entry name" value="HAT_PRP39_C"/>
    <property type="match status" value="1"/>
</dbReference>
<evidence type="ECO:0000259" key="9">
    <source>
        <dbReference type="Pfam" id="PF24892"/>
    </source>
</evidence>
<dbReference type="InterPro" id="IPR056907">
    <property type="entry name" value="UTP6_C"/>
</dbReference>
<reference evidence="10 11" key="1">
    <citation type="journal article" date="2018" name="Sci. Rep.">
        <title>Genomic signatures of local adaptation to the degree of environmental predictability in rotifers.</title>
        <authorList>
            <person name="Franch-Gras L."/>
            <person name="Hahn C."/>
            <person name="Garcia-Roger E.M."/>
            <person name="Carmona M.J."/>
            <person name="Serra M."/>
            <person name="Gomez A."/>
        </authorList>
    </citation>
    <scope>NUCLEOTIDE SEQUENCE [LARGE SCALE GENOMIC DNA]</scope>
    <source>
        <strain evidence="10">HYR1</strain>
    </source>
</reference>
<evidence type="ECO:0000313" key="10">
    <source>
        <dbReference type="EMBL" id="RNA38837.1"/>
    </source>
</evidence>
<comment type="caution">
    <text evidence="10">The sequence shown here is derived from an EMBL/GenBank/DDBJ whole genome shotgun (WGS) entry which is preliminary data.</text>
</comment>
<dbReference type="GO" id="GO:0000462">
    <property type="term" value="P:maturation of SSU-rRNA from tricistronic rRNA transcript (SSU-rRNA, 5.8S rRNA, LSU-rRNA)"/>
    <property type="evidence" value="ECO:0007669"/>
    <property type="project" value="InterPro"/>
</dbReference>
<dbReference type="InterPro" id="IPR059164">
    <property type="entry name" value="HAT_PRP39_C"/>
</dbReference>
<dbReference type="InterPro" id="IPR003107">
    <property type="entry name" value="HAT"/>
</dbReference>
<feature type="domain" description="U3 small nucleolar RNA-associated protein 6 homolog C-terminal" evidence="9">
    <location>
        <begin position="323"/>
        <end position="582"/>
    </location>
</feature>
<evidence type="ECO:0000259" key="8">
    <source>
        <dbReference type="Pfam" id="PF08640"/>
    </source>
</evidence>
<evidence type="ECO:0000256" key="6">
    <source>
        <dbReference type="ARBA" id="ARBA00023187"/>
    </source>
</evidence>
<comment type="subcellular location">
    <subcellularLocation>
        <location evidence="1">Nucleus</location>
        <location evidence="1">Nucleolus</location>
    </subcellularLocation>
</comment>
<evidence type="ECO:0000256" key="3">
    <source>
        <dbReference type="ARBA" id="ARBA00022552"/>
    </source>
</evidence>
<feature type="domain" description="U3 small nucleolar RNA-associated protein 6 N-terminal" evidence="8">
    <location>
        <begin position="9"/>
        <end position="89"/>
    </location>
</feature>
<comment type="similarity">
    <text evidence="2">Belongs to the UTP6 family.</text>
</comment>
<sequence>MAEFAQRGIEEMLVEVEKMRKIGIFSTEETRAIMKKRKRFEYKMQRRTKEKEVYLQYIQYEIGVLQLIKLRREKRGIELGKDEIEKEIVLRIYRLFRIACFRFNSDVKLWLTYADFAKKNFDKERVSKIYTTMLQTHNKKPNLWIMAAKFEFEANESIETARNLFQRAIRFIPNNKKLWIEYFKMELLCVEVILKRKELLGIKESESDEKPCEPISRVEDAILSCKIAEIIIQNAIKEFKDEAPELIHSFVLVASEFNFTKNLIEQMYNRLSEDETLRILAKTQNVLARRHLLEEKEILKKCEKTGQIADFTIAELEEKTNNSFLESVAALDTQEMHLIHIDFLIERLNLNSQFLNDERFERLNDAFIKAENKLQIPIDYLVVWIRFMIKLKKNEQAFEKVEKYLNSFMTNKDLWTFYLQLNISANANEERLFEIFHKSIESIKQNETLELWETMLDWALSQKSENTEKLLQKGSCIMRQDISTLARLKYLEWAESIGNFKLKEVYSNLRQVPPYSSAFYLKYAEIEKLRRDETQVETAYEDALLHFGAEIVDLWIDYMSYKQINNKAQDIAGLYWRAMKHLNSSLIEDFTQKFCLFKIKVSDETN</sequence>
<dbReference type="GO" id="GO:0032040">
    <property type="term" value="C:small-subunit processome"/>
    <property type="evidence" value="ECO:0007669"/>
    <property type="project" value="TreeGrafter"/>
</dbReference>
<dbReference type="Proteomes" id="UP000276133">
    <property type="component" value="Unassembled WGS sequence"/>
</dbReference>
<proteinExistence type="inferred from homology"/>
<dbReference type="Pfam" id="PF24892">
    <property type="entry name" value="UTP6_C"/>
    <property type="match status" value="1"/>
</dbReference>
<accession>A0A3M7ST87</accession>
<evidence type="ECO:0000256" key="7">
    <source>
        <dbReference type="ARBA" id="ARBA00023242"/>
    </source>
</evidence>
<keyword evidence="3" id="KW-0698">rRNA processing</keyword>
<name>A0A3M7ST87_BRAPC</name>
<dbReference type="STRING" id="10195.A0A3M7ST87"/>
<dbReference type="Gene3D" id="1.25.40.10">
    <property type="entry name" value="Tetratricopeptide repeat domain"/>
    <property type="match status" value="3"/>
</dbReference>
<dbReference type="EMBL" id="REGN01000814">
    <property type="protein sequence ID" value="RNA38837.1"/>
    <property type="molecule type" value="Genomic_DNA"/>
</dbReference>
<dbReference type="GO" id="GO:0034388">
    <property type="term" value="C:Pwp2p-containing subcomplex of 90S preribosome"/>
    <property type="evidence" value="ECO:0007669"/>
    <property type="project" value="TreeGrafter"/>
</dbReference>
<evidence type="ECO:0000256" key="4">
    <source>
        <dbReference type="ARBA" id="ARBA00022664"/>
    </source>
</evidence>
<dbReference type="InterPro" id="IPR013949">
    <property type="entry name" value="Utp6"/>
</dbReference>
<dbReference type="AlphaFoldDB" id="A0A3M7ST87"/>
<keyword evidence="4" id="KW-0507">mRNA processing</keyword>
<evidence type="ECO:0000256" key="5">
    <source>
        <dbReference type="ARBA" id="ARBA00022737"/>
    </source>
</evidence>
<dbReference type="InterPro" id="IPR011990">
    <property type="entry name" value="TPR-like_helical_dom_sf"/>
</dbReference>
<dbReference type="SMART" id="SM00386">
    <property type="entry name" value="HAT"/>
    <property type="match status" value="7"/>
</dbReference>
<dbReference type="OrthoDB" id="28112at2759"/>
<dbReference type="PANTHER" id="PTHR23271:SF1">
    <property type="entry name" value="U3 SMALL NUCLEOLAR RNA-ASSOCIATED PROTEIN 6 HOMOLOG"/>
    <property type="match status" value="1"/>
</dbReference>
<dbReference type="InterPro" id="IPR055347">
    <property type="entry name" value="UTP6_N"/>
</dbReference>
<dbReference type="SUPFAM" id="SSF48452">
    <property type="entry name" value="TPR-like"/>
    <property type="match status" value="1"/>
</dbReference>
<keyword evidence="6" id="KW-0508">mRNA splicing</keyword>
<evidence type="ECO:0000313" key="11">
    <source>
        <dbReference type="Proteomes" id="UP000276133"/>
    </source>
</evidence>
<protein>
    <submittedName>
        <fullName evidence="10">U3 small nucleolar RNA-associated 6-like protein</fullName>
    </submittedName>
</protein>
<gene>
    <name evidence="10" type="ORF">BpHYR1_028461</name>
</gene>